<dbReference type="GO" id="GO:0005886">
    <property type="term" value="C:plasma membrane"/>
    <property type="evidence" value="ECO:0000318"/>
    <property type="project" value="GO_Central"/>
</dbReference>
<dbReference type="RefSeq" id="XP_001792975.1">
    <property type="nucleotide sequence ID" value="XM_001792923.1"/>
</dbReference>
<dbReference type="InParanoid" id="Q0V0U6"/>
<protein>
    <submittedName>
        <fullName evidence="9">Uncharacterized protein</fullName>
    </submittedName>
</protein>
<keyword evidence="4 8" id="KW-0812">Transmembrane</keyword>
<comment type="subcellular location">
    <subcellularLocation>
        <location evidence="1">Cell membrane</location>
        <topology evidence="1">Multi-pass membrane protein</topology>
    </subcellularLocation>
</comment>
<evidence type="ECO:0000313" key="10">
    <source>
        <dbReference type="Proteomes" id="UP000001055"/>
    </source>
</evidence>
<gene>
    <name evidence="9" type="ORF">SNOG_02368</name>
</gene>
<dbReference type="KEGG" id="pno:SNOG_02368"/>
<keyword evidence="5 8" id="KW-1133">Transmembrane helix</keyword>
<evidence type="ECO:0000256" key="6">
    <source>
        <dbReference type="ARBA" id="ARBA00023065"/>
    </source>
</evidence>
<evidence type="ECO:0000313" key="9">
    <source>
        <dbReference type="EMBL" id="EAT90580.2"/>
    </source>
</evidence>
<sequence length="405" mass="45123">MTQTLEDAMNNVDISPSHEAKKARRNLQEYFVSALALEISHDIRNGRGHFGCMAASHPRFFFAQFSLVFGLQLEAILIPTVNIHPVVATVLGILVGFSLSLRSSTAYERYMEGRKVWSNLTGISATLARNIWCHAKERDGEDGKRDLLAKVSFLNLITAFALALKHKVRFEPYTQYEDLFDLVNHLDTYAKPSEILAYMNAYVQEIVDNGTFPLAAIQGKAVANIQTFDDILVTADRILNTPLPIAYTIAISQITWIYVITLPLQLVKLMGWANIPVTMISAYIILGYAAIGNEIENPFGTEVNDLPLELYCAQIASDIAIISSRPPARIEDYAFHPDNKPLYPISTSGPKYWPDADIEDIGDALRTRALISKPAMWRRQSLISGKFPLVRDRSVGGSTLNTQGM</sequence>
<keyword evidence="2" id="KW-0813">Transport</keyword>
<accession>Q0V0U6</accession>
<dbReference type="PANTHER" id="PTHR33281">
    <property type="entry name" value="UPF0187 PROTEIN YNEE"/>
    <property type="match status" value="1"/>
</dbReference>
<feature type="transmembrane region" description="Helical" evidence="8">
    <location>
        <begin position="60"/>
        <end position="77"/>
    </location>
</feature>
<proteinExistence type="predicted"/>
<dbReference type="Pfam" id="PF25539">
    <property type="entry name" value="Bestrophin_2"/>
    <property type="match status" value="1"/>
</dbReference>
<feature type="transmembrane region" description="Helical" evidence="8">
    <location>
        <begin position="83"/>
        <end position="101"/>
    </location>
</feature>
<dbReference type="EMBL" id="CH445327">
    <property type="protein sequence ID" value="EAT90580.2"/>
    <property type="molecule type" value="Genomic_DNA"/>
</dbReference>
<keyword evidence="3" id="KW-1003">Cell membrane</keyword>
<evidence type="ECO:0000256" key="4">
    <source>
        <dbReference type="ARBA" id="ARBA00022692"/>
    </source>
</evidence>
<keyword evidence="7 8" id="KW-0472">Membrane</keyword>
<feature type="transmembrane region" description="Helical" evidence="8">
    <location>
        <begin position="271"/>
        <end position="291"/>
    </location>
</feature>
<dbReference type="InterPro" id="IPR044669">
    <property type="entry name" value="YneE/VCCN1/2-like"/>
</dbReference>
<feature type="transmembrane region" description="Helical" evidence="8">
    <location>
        <begin position="245"/>
        <end position="264"/>
    </location>
</feature>
<dbReference type="AlphaFoldDB" id="Q0V0U6"/>
<dbReference type="Proteomes" id="UP000001055">
    <property type="component" value="Unassembled WGS sequence"/>
</dbReference>
<evidence type="ECO:0000256" key="7">
    <source>
        <dbReference type="ARBA" id="ARBA00023136"/>
    </source>
</evidence>
<evidence type="ECO:0000256" key="2">
    <source>
        <dbReference type="ARBA" id="ARBA00022448"/>
    </source>
</evidence>
<evidence type="ECO:0000256" key="1">
    <source>
        <dbReference type="ARBA" id="ARBA00004651"/>
    </source>
</evidence>
<reference evidence="10" key="1">
    <citation type="journal article" date="2007" name="Plant Cell">
        <title>Dothideomycete-plant interactions illuminated by genome sequencing and EST analysis of the wheat pathogen Stagonospora nodorum.</title>
        <authorList>
            <person name="Hane J.K."/>
            <person name="Lowe R.G."/>
            <person name="Solomon P.S."/>
            <person name="Tan K.C."/>
            <person name="Schoch C.L."/>
            <person name="Spatafora J.W."/>
            <person name="Crous P.W."/>
            <person name="Kodira C."/>
            <person name="Birren B.W."/>
            <person name="Galagan J.E."/>
            <person name="Torriani S.F."/>
            <person name="McDonald B.A."/>
            <person name="Oliver R.P."/>
        </authorList>
    </citation>
    <scope>NUCLEOTIDE SEQUENCE [LARGE SCALE GENOMIC DNA]</scope>
    <source>
        <strain evidence="10">SN15 / ATCC MYA-4574 / FGSC 10173</strain>
    </source>
</reference>
<name>Q0V0U6_PHANO</name>
<dbReference type="VEuPathDB" id="FungiDB:JI435_023680"/>
<evidence type="ECO:0000256" key="3">
    <source>
        <dbReference type="ARBA" id="ARBA00022475"/>
    </source>
</evidence>
<organism evidence="9 10">
    <name type="scientific">Phaeosphaeria nodorum (strain SN15 / ATCC MYA-4574 / FGSC 10173)</name>
    <name type="common">Glume blotch fungus</name>
    <name type="synonym">Parastagonospora nodorum</name>
    <dbReference type="NCBI Taxonomy" id="321614"/>
    <lineage>
        <taxon>Eukaryota</taxon>
        <taxon>Fungi</taxon>
        <taxon>Dikarya</taxon>
        <taxon>Ascomycota</taxon>
        <taxon>Pezizomycotina</taxon>
        <taxon>Dothideomycetes</taxon>
        <taxon>Pleosporomycetidae</taxon>
        <taxon>Pleosporales</taxon>
        <taxon>Pleosporineae</taxon>
        <taxon>Phaeosphaeriaceae</taxon>
        <taxon>Parastagonospora</taxon>
    </lineage>
</organism>
<dbReference type="GeneID" id="5969825"/>
<dbReference type="PANTHER" id="PTHR33281:SF19">
    <property type="entry name" value="VOLTAGE-DEPENDENT ANION CHANNEL-FORMING PROTEIN YNEE"/>
    <property type="match status" value="1"/>
</dbReference>
<keyword evidence="6" id="KW-0406">Ion transport</keyword>
<dbReference type="GO" id="GO:0005247">
    <property type="term" value="F:voltage-gated chloride channel activity"/>
    <property type="evidence" value="ECO:0000318"/>
    <property type="project" value="GO_Central"/>
</dbReference>
<evidence type="ECO:0000256" key="5">
    <source>
        <dbReference type="ARBA" id="ARBA00022989"/>
    </source>
</evidence>
<evidence type="ECO:0000256" key="8">
    <source>
        <dbReference type="SAM" id="Phobius"/>
    </source>
</evidence>